<dbReference type="FunFam" id="3.40.309.10:FF:000006">
    <property type="entry name" value="Gamma-glutamyl phosphate reductase"/>
    <property type="match status" value="1"/>
</dbReference>
<dbReference type="InterPro" id="IPR020593">
    <property type="entry name" value="G-glutamylP_reductase_CS"/>
</dbReference>
<evidence type="ECO:0000256" key="1">
    <source>
        <dbReference type="ARBA" id="ARBA00004985"/>
    </source>
</evidence>
<gene>
    <name evidence="7 9" type="primary">proA</name>
    <name evidence="9" type="ORF">GOARA_062_00040</name>
</gene>
<reference evidence="9 10" key="1">
    <citation type="submission" date="2011-11" db="EMBL/GenBank/DDBJ databases">
        <title>Whole genome shotgun sequence of Gordonia araii NBRC 100433.</title>
        <authorList>
            <person name="Yoshida Y."/>
            <person name="Hosoyama A."/>
            <person name="Tsuchikane K."/>
            <person name="Katsumata H."/>
            <person name="Yamazaki S."/>
            <person name="Fujita N."/>
        </authorList>
    </citation>
    <scope>NUCLEOTIDE SEQUENCE [LARGE SCALE GENOMIC DNA]</scope>
    <source>
        <strain evidence="9 10">NBRC 100433</strain>
    </source>
</reference>
<evidence type="ECO:0000313" key="9">
    <source>
        <dbReference type="EMBL" id="GAB10736.1"/>
    </source>
</evidence>
<comment type="function">
    <text evidence="7">Catalyzes the NADPH-dependent reduction of L-glutamate 5-phosphate into L-glutamate 5-semialdehyde and phosphate. The product spontaneously undergoes cyclization to form 1-pyrroline-5-carboxylate.</text>
</comment>
<dbReference type="STRING" id="1073574.GOARA_062_00040"/>
<comment type="similarity">
    <text evidence="7">Belongs to the gamma-glutamyl phosphate reductase family.</text>
</comment>
<evidence type="ECO:0000256" key="4">
    <source>
        <dbReference type="ARBA" id="ARBA00022857"/>
    </source>
</evidence>
<name>G7H4G1_9ACTN</name>
<evidence type="ECO:0000256" key="7">
    <source>
        <dbReference type="HAMAP-Rule" id="MF_00412"/>
    </source>
</evidence>
<organism evidence="9 10">
    <name type="scientific">Gordonia araii NBRC 100433</name>
    <dbReference type="NCBI Taxonomy" id="1073574"/>
    <lineage>
        <taxon>Bacteria</taxon>
        <taxon>Bacillati</taxon>
        <taxon>Actinomycetota</taxon>
        <taxon>Actinomycetes</taxon>
        <taxon>Mycobacteriales</taxon>
        <taxon>Gordoniaceae</taxon>
        <taxon>Gordonia</taxon>
    </lineage>
</organism>
<sequence>MSAPAVDTDAVTAEVTALATAAKAASRSLVGLSTAAKNAVLTAAADAIEAAQEKILTANAADLARAEADGIEASLLDRLRLTPDRVTGIADGLRQVAALPDPIGEVLAGKTLPNGLTLRQVRVPLGVVGIVYEARPNVTVDAFGIAFKSGNAVLLRGSSSAADSNAALVAVLRDVLVSHGVDPDAVALLPAHDRASVTALIRARGLVDVVIPRGGAGLINAVVANATVPTIETGTGNCHVYVHSAADLDMAETVVINAKTRRPSVCNTAETVLIDEQIADVALPRITDALKAAGVTIHGDEEGMEPADERDWSDEYLSLDIAVRRVAGLDEAIDHIGRYGTGHTEAIITSDLAAANEFTKRVDAAAVIVNASTAFTDGEQFGFGAEIGISTQKLHARGPMGLPELTSSKWVVWGDGQIRPV</sequence>
<dbReference type="InterPro" id="IPR016162">
    <property type="entry name" value="Ald_DH_N"/>
</dbReference>
<dbReference type="Gene3D" id="3.40.605.10">
    <property type="entry name" value="Aldehyde Dehydrogenase, Chain A, domain 1"/>
    <property type="match status" value="1"/>
</dbReference>
<evidence type="ECO:0000313" key="10">
    <source>
        <dbReference type="Proteomes" id="UP000035088"/>
    </source>
</evidence>
<dbReference type="SUPFAM" id="SSF53720">
    <property type="entry name" value="ALDH-like"/>
    <property type="match status" value="1"/>
</dbReference>
<evidence type="ECO:0000256" key="2">
    <source>
        <dbReference type="ARBA" id="ARBA00022605"/>
    </source>
</evidence>
<dbReference type="NCBIfam" id="TIGR00407">
    <property type="entry name" value="proA"/>
    <property type="match status" value="1"/>
</dbReference>
<dbReference type="GO" id="GO:0050661">
    <property type="term" value="F:NADP binding"/>
    <property type="evidence" value="ECO:0007669"/>
    <property type="project" value="InterPro"/>
</dbReference>
<dbReference type="InterPro" id="IPR000965">
    <property type="entry name" value="GPR_dom"/>
</dbReference>
<evidence type="ECO:0000256" key="3">
    <source>
        <dbReference type="ARBA" id="ARBA00022650"/>
    </source>
</evidence>
<dbReference type="GO" id="GO:0055129">
    <property type="term" value="P:L-proline biosynthetic process"/>
    <property type="evidence" value="ECO:0007669"/>
    <property type="project" value="UniProtKB-UniRule"/>
</dbReference>
<evidence type="ECO:0000259" key="8">
    <source>
        <dbReference type="Pfam" id="PF00171"/>
    </source>
</evidence>
<dbReference type="EMBL" id="BAEE01000062">
    <property type="protein sequence ID" value="GAB10736.1"/>
    <property type="molecule type" value="Genomic_DNA"/>
</dbReference>
<dbReference type="UniPathway" id="UPA00098">
    <property type="reaction ID" value="UER00360"/>
</dbReference>
<evidence type="ECO:0000256" key="5">
    <source>
        <dbReference type="ARBA" id="ARBA00023002"/>
    </source>
</evidence>
<dbReference type="PIRSF" id="PIRSF000151">
    <property type="entry name" value="GPR"/>
    <property type="match status" value="1"/>
</dbReference>
<dbReference type="GO" id="GO:0005737">
    <property type="term" value="C:cytoplasm"/>
    <property type="evidence" value="ECO:0007669"/>
    <property type="project" value="UniProtKB-SubCell"/>
</dbReference>
<dbReference type="Pfam" id="PF00171">
    <property type="entry name" value="Aldedh"/>
    <property type="match status" value="1"/>
</dbReference>
<dbReference type="HAMAP" id="MF_00412">
    <property type="entry name" value="ProA"/>
    <property type="match status" value="1"/>
</dbReference>
<comment type="pathway">
    <text evidence="1 7">Amino-acid biosynthesis; L-proline biosynthesis; L-glutamate 5-semialdehyde from L-glutamate: step 2/2.</text>
</comment>
<dbReference type="OrthoDB" id="9809970at2"/>
<comment type="caution">
    <text evidence="9">The sequence shown here is derived from an EMBL/GenBank/DDBJ whole genome shotgun (WGS) entry which is preliminary data.</text>
</comment>
<dbReference type="InterPro" id="IPR015590">
    <property type="entry name" value="Aldehyde_DH_dom"/>
</dbReference>
<keyword evidence="4 7" id="KW-0521">NADP</keyword>
<accession>G7H4G1</accession>
<dbReference type="PROSITE" id="PS01223">
    <property type="entry name" value="PROA"/>
    <property type="match status" value="1"/>
</dbReference>
<dbReference type="InterPro" id="IPR016163">
    <property type="entry name" value="Ald_DH_C"/>
</dbReference>
<dbReference type="AlphaFoldDB" id="G7H4G1"/>
<keyword evidence="5 7" id="KW-0560">Oxidoreductase</keyword>
<comment type="catalytic activity">
    <reaction evidence="6 7">
        <text>L-glutamate 5-semialdehyde + phosphate + NADP(+) = L-glutamyl 5-phosphate + NADPH + H(+)</text>
        <dbReference type="Rhea" id="RHEA:19541"/>
        <dbReference type="ChEBI" id="CHEBI:15378"/>
        <dbReference type="ChEBI" id="CHEBI:43474"/>
        <dbReference type="ChEBI" id="CHEBI:57783"/>
        <dbReference type="ChEBI" id="CHEBI:58066"/>
        <dbReference type="ChEBI" id="CHEBI:58274"/>
        <dbReference type="ChEBI" id="CHEBI:58349"/>
        <dbReference type="EC" id="1.2.1.41"/>
    </reaction>
</comment>
<keyword evidence="10" id="KW-1185">Reference proteome</keyword>
<dbReference type="InterPro" id="IPR012134">
    <property type="entry name" value="Glu-5-SA_DH"/>
</dbReference>
<keyword evidence="3 7" id="KW-0641">Proline biosynthesis</keyword>
<dbReference type="PANTHER" id="PTHR11063">
    <property type="entry name" value="GLUTAMATE SEMIALDEHYDE DEHYDROGENASE"/>
    <property type="match status" value="1"/>
</dbReference>
<proteinExistence type="inferred from homology"/>
<dbReference type="EC" id="1.2.1.41" evidence="7"/>
<dbReference type="InterPro" id="IPR016161">
    <property type="entry name" value="Ald_DH/histidinol_DH"/>
</dbReference>
<protein>
    <recommendedName>
        <fullName evidence="7">Gamma-glutamyl phosphate reductase</fullName>
        <shortName evidence="7">GPR</shortName>
        <ecNumber evidence="7">1.2.1.41</ecNumber>
    </recommendedName>
    <alternativeName>
        <fullName evidence="7">Glutamate-5-semialdehyde dehydrogenase</fullName>
    </alternativeName>
    <alternativeName>
        <fullName evidence="7">Glutamyl-gamma-semialdehyde dehydrogenase</fullName>
        <shortName evidence="7">GSA dehydrogenase</shortName>
    </alternativeName>
</protein>
<feature type="domain" description="Aldehyde dehydrogenase" evidence="8">
    <location>
        <begin position="10"/>
        <end position="295"/>
    </location>
</feature>
<dbReference type="NCBIfam" id="NF001221">
    <property type="entry name" value="PRK00197.1"/>
    <property type="match status" value="1"/>
</dbReference>
<keyword evidence="2 7" id="KW-0028">Amino-acid biosynthesis</keyword>
<dbReference type="CDD" id="cd07079">
    <property type="entry name" value="ALDH_F18-19_ProA-GPR"/>
    <property type="match status" value="1"/>
</dbReference>
<dbReference type="PANTHER" id="PTHR11063:SF8">
    <property type="entry name" value="DELTA-1-PYRROLINE-5-CARBOXYLATE SYNTHASE"/>
    <property type="match status" value="1"/>
</dbReference>
<dbReference type="Gene3D" id="3.40.309.10">
    <property type="entry name" value="Aldehyde Dehydrogenase, Chain A, domain 2"/>
    <property type="match status" value="1"/>
</dbReference>
<dbReference type="Proteomes" id="UP000035088">
    <property type="component" value="Unassembled WGS sequence"/>
</dbReference>
<dbReference type="GO" id="GO:0004350">
    <property type="term" value="F:glutamate-5-semialdehyde dehydrogenase activity"/>
    <property type="evidence" value="ECO:0007669"/>
    <property type="project" value="UniProtKB-UniRule"/>
</dbReference>
<comment type="subcellular location">
    <subcellularLocation>
        <location evidence="7">Cytoplasm</location>
    </subcellularLocation>
</comment>
<keyword evidence="7" id="KW-0963">Cytoplasm</keyword>
<dbReference type="RefSeq" id="WP_007322811.1">
    <property type="nucleotide sequence ID" value="NZ_BAEE01000062.1"/>
</dbReference>
<evidence type="ECO:0000256" key="6">
    <source>
        <dbReference type="ARBA" id="ARBA00049024"/>
    </source>
</evidence>